<reference evidence="2 3" key="1">
    <citation type="journal article" date="2023" name="Arcadia Sci">
        <title>De novo assembly of a long-read Amblyomma americanum tick genome.</title>
        <authorList>
            <person name="Chou S."/>
            <person name="Poskanzer K.E."/>
            <person name="Rollins M."/>
            <person name="Thuy-Boun P.S."/>
        </authorList>
    </citation>
    <scope>NUCLEOTIDE SEQUENCE [LARGE SCALE GENOMIC DNA]</scope>
    <source>
        <strain evidence="2">F_SG_1</strain>
        <tissue evidence="2">Salivary glands</tissue>
    </source>
</reference>
<dbReference type="AlphaFoldDB" id="A0AAQ4ENJ3"/>
<gene>
    <name evidence="2" type="ORF">V5799_030357</name>
</gene>
<evidence type="ECO:0000313" key="2">
    <source>
        <dbReference type="EMBL" id="KAK8776297.1"/>
    </source>
</evidence>
<name>A0AAQ4ENJ3_AMBAM</name>
<dbReference type="EMBL" id="JARKHS020013116">
    <property type="protein sequence ID" value="KAK8776297.1"/>
    <property type="molecule type" value="Genomic_DNA"/>
</dbReference>
<evidence type="ECO:0000256" key="1">
    <source>
        <dbReference type="SAM" id="MobiDB-lite"/>
    </source>
</evidence>
<feature type="compositionally biased region" description="Low complexity" evidence="1">
    <location>
        <begin position="97"/>
        <end position="108"/>
    </location>
</feature>
<evidence type="ECO:0000313" key="3">
    <source>
        <dbReference type="Proteomes" id="UP001321473"/>
    </source>
</evidence>
<dbReference type="Proteomes" id="UP001321473">
    <property type="component" value="Unassembled WGS sequence"/>
</dbReference>
<feature type="region of interest" description="Disordered" evidence="1">
    <location>
        <begin position="97"/>
        <end position="121"/>
    </location>
</feature>
<accession>A0AAQ4ENJ3</accession>
<protein>
    <submittedName>
        <fullName evidence="2">Uncharacterized protein</fullName>
    </submittedName>
</protein>
<sequence length="141" mass="15597">MRRVERPTKSSVPSCFSGSPGLPARHHRPLTQEQTIAVNLHQVVSASPFARSQYCRHRQANLKDIALQLIGICGCVNSAPALFAFEACQRNSLIHGLQPSGSGGLPLQRTGETPGARSSYLPDAQIHTERLRQQRWRQQYG</sequence>
<proteinExistence type="predicted"/>
<comment type="caution">
    <text evidence="2">The sequence shown here is derived from an EMBL/GenBank/DDBJ whole genome shotgun (WGS) entry which is preliminary data.</text>
</comment>
<keyword evidence="3" id="KW-1185">Reference proteome</keyword>
<feature type="region of interest" description="Disordered" evidence="1">
    <location>
        <begin position="1"/>
        <end position="26"/>
    </location>
</feature>
<organism evidence="2 3">
    <name type="scientific">Amblyomma americanum</name>
    <name type="common">Lone star tick</name>
    <dbReference type="NCBI Taxonomy" id="6943"/>
    <lineage>
        <taxon>Eukaryota</taxon>
        <taxon>Metazoa</taxon>
        <taxon>Ecdysozoa</taxon>
        <taxon>Arthropoda</taxon>
        <taxon>Chelicerata</taxon>
        <taxon>Arachnida</taxon>
        <taxon>Acari</taxon>
        <taxon>Parasitiformes</taxon>
        <taxon>Ixodida</taxon>
        <taxon>Ixodoidea</taxon>
        <taxon>Ixodidae</taxon>
        <taxon>Amblyomminae</taxon>
        <taxon>Amblyomma</taxon>
    </lineage>
</organism>